<evidence type="ECO:0000313" key="8">
    <source>
        <dbReference type="Proteomes" id="UP001139035"/>
    </source>
</evidence>
<dbReference type="Gene3D" id="1.10.760.10">
    <property type="entry name" value="Cytochrome c-like domain"/>
    <property type="match status" value="1"/>
</dbReference>
<feature type="chain" id="PRO_5040878579" evidence="5">
    <location>
        <begin position="21"/>
        <end position="103"/>
    </location>
</feature>
<keyword evidence="2 4" id="KW-0479">Metal-binding</keyword>
<sequence length="103" mass="10938">MHRLGFALIVSSLALGVAHAQPKGDPAAGKRIAERWCAGCHIVSPQQRTGSADVLTFEAIAEKSGGDRDSLASFLTDPHPVMADIGLTRREVGDLVAYIDSLR</sequence>
<keyword evidence="1 4" id="KW-0349">Heme</keyword>
<feature type="signal peptide" evidence="5">
    <location>
        <begin position="1"/>
        <end position="20"/>
    </location>
</feature>
<evidence type="ECO:0000256" key="3">
    <source>
        <dbReference type="ARBA" id="ARBA00023004"/>
    </source>
</evidence>
<evidence type="ECO:0000256" key="2">
    <source>
        <dbReference type="ARBA" id="ARBA00022723"/>
    </source>
</evidence>
<keyword evidence="3 4" id="KW-0408">Iron</keyword>
<dbReference type="InterPro" id="IPR009056">
    <property type="entry name" value="Cyt_c-like_dom"/>
</dbReference>
<feature type="domain" description="Cytochrome c" evidence="6">
    <location>
        <begin position="24"/>
        <end position="103"/>
    </location>
</feature>
<dbReference type="InterPro" id="IPR036909">
    <property type="entry name" value="Cyt_c-like_dom_sf"/>
</dbReference>
<protein>
    <submittedName>
        <fullName evidence="7">Cytochrome c</fullName>
    </submittedName>
</protein>
<dbReference type="RefSeq" id="WP_233721674.1">
    <property type="nucleotide sequence ID" value="NZ_JAJUWU010000026.1"/>
</dbReference>
<accession>A0A9X1P6D7</accession>
<organism evidence="7 8">
    <name type="scientific">Jiella avicenniae</name>
    <dbReference type="NCBI Taxonomy" id="2907202"/>
    <lineage>
        <taxon>Bacteria</taxon>
        <taxon>Pseudomonadati</taxon>
        <taxon>Pseudomonadota</taxon>
        <taxon>Alphaproteobacteria</taxon>
        <taxon>Hyphomicrobiales</taxon>
        <taxon>Aurantimonadaceae</taxon>
        <taxon>Jiella</taxon>
    </lineage>
</organism>
<evidence type="ECO:0000256" key="4">
    <source>
        <dbReference type="PROSITE-ProRule" id="PRU00433"/>
    </source>
</evidence>
<evidence type="ECO:0000259" key="6">
    <source>
        <dbReference type="PROSITE" id="PS51007"/>
    </source>
</evidence>
<keyword evidence="5" id="KW-0732">Signal</keyword>
<keyword evidence="8" id="KW-1185">Reference proteome</keyword>
<dbReference type="PROSITE" id="PS51007">
    <property type="entry name" value="CYTC"/>
    <property type="match status" value="1"/>
</dbReference>
<dbReference type="GO" id="GO:0046872">
    <property type="term" value="F:metal ion binding"/>
    <property type="evidence" value="ECO:0007669"/>
    <property type="project" value="UniProtKB-KW"/>
</dbReference>
<dbReference type="SUPFAM" id="SSF46626">
    <property type="entry name" value="Cytochrome c"/>
    <property type="match status" value="1"/>
</dbReference>
<reference evidence="7" key="1">
    <citation type="submission" date="2022-01" db="EMBL/GenBank/DDBJ databases">
        <title>Jiella avicenniae sp. nov., a novel endophytic bacterium isolated from bark of Avicennia marina.</title>
        <authorList>
            <person name="Tuo L."/>
        </authorList>
    </citation>
    <scope>NUCLEOTIDE SEQUENCE</scope>
    <source>
        <strain evidence="7">CBK1P-4</strain>
    </source>
</reference>
<dbReference type="AlphaFoldDB" id="A0A9X1P6D7"/>
<gene>
    <name evidence="7" type="ORF">LZD57_21645</name>
</gene>
<name>A0A9X1P6D7_9HYPH</name>
<evidence type="ECO:0000313" key="7">
    <source>
        <dbReference type="EMBL" id="MCE7030599.1"/>
    </source>
</evidence>
<comment type="caution">
    <text evidence="7">The sequence shown here is derived from an EMBL/GenBank/DDBJ whole genome shotgun (WGS) entry which is preliminary data.</text>
</comment>
<dbReference type="Proteomes" id="UP001139035">
    <property type="component" value="Unassembled WGS sequence"/>
</dbReference>
<dbReference type="GO" id="GO:0009055">
    <property type="term" value="F:electron transfer activity"/>
    <property type="evidence" value="ECO:0007669"/>
    <property type="project" value="InterPro"/>
</dbReference>
<evidence type="ECO:0000256" key="1">
    <source>
        <dbReference type="ARBA" id="ARBA00022617"/>
    </source>
</evidence>
<dbReference type="EMBL" id="JAJUWU010000026">
    <property type="protein sequence ID" value="MCE7030599.1"/>
    <property type="molecule type" value="Genomic_DNA"/>
</dbReference>
<proteinExistence type="predicted"/>
<evidence type="ECO:0000256" key="5">
    <source>
        <dbReference type="SAM" id="SignalP"/>
    </source>
</evidence>
<dbReference type="GO" id="GO:0020037">
    <property type="term" value="F:heme binding"/>
    <property type="evidence" value="ECO:0007669"/>
    <property type="project" value="InterPro"/>
</dbReference>